<evidence type="ECO:0000256" key="1">
    <source>
        <dbReference type="ARBA" id="ARBA00004651"/>
    </source>
</evidence>
<name>A0A8E2IT56_9MYCO</name>
<keyword evidence="3 6" id="KW-0812">Transmembrane</keyword>
<reference evidence="7 8" key="1">
    <citation type="submission" date="2017-02" db="EMBL/GenBank/DDBJ databases">
        <title>Mycobacterium kansasii genomes.</title>
        <authorList>
            <person name="Borowka P."/>
            <person name="Strapagiel D."/>
            <person name="Marciniak B."/>
            <person name="Lach J."/>
            <person name="Bakula Z."/>
            <person name="Van Ingen J."/>
            <person name="Safianowska A."/>
            <person name="Brzostek A."/>
            <person name="Dziadek J."/>
            <person name="Jagielski T."/>
        </authorList>
    </citation>
    <scope>NUCLEOTIDE SEQUENCE [LARGE SCALE GENOMIC DNA]</scope>
    <source>
        <strain evidence="7 8">12MK</strain>
    </source>
</reference>
<keyword evidence="2" id="KW-1003">Cell membrane</keyword>
<dbReference type="OrthoDB" id="8595054at2"/>
<dbReference type="AlphaFoldDB" id="A0A8E2IT56"/>
<protein>
    <recommendedName>
        <fullName evidence="9">Prokaryotic cytochrome C oxidase subunit IV family protein</fullName>
    </recommendedName>
</protein>
<dbReference type="EMBL" id="MWQA01000001">
    <property type="protein sequence ID" value="ORC06826.1"/>
    <property type="molecule type" value="Genomic_DNA"/>
</dbReference>
<organism evidence="7 8">
    <name type="scientific">Mycobacterium persicum</name>
    <dbReference type="NCBI Taxonomy" id="1487726"/>
    <lineage>
        <taxon>Bacteria</taxon>
        <taxon>Bacillati</taxon>
        <taxon>Actinomycetota</taxon>
        <taxon>Actinomycetes</taxon>
        <taxon>Mycobacteriales</taxon>
        <taxon>Mycobacteriaceae</taxon>
        <taxon>Mycobacterium</taxon>
    </lineage>
</organism>
<evidence type="ECO:0000256" key="2">
    <source>
        <dbReference type="ARBA" id="ARBA00022475"/>
    </source>
</evidence>
<evidence type="ECO:0000313" key="7">
    <source>
        <dbReference type="EMBL" id="ORC06826.1"/>
    </source>
</evidence>
<evidence type="ECO:0000313" key="8">
    <source>
        <dbReference type="Proteomes" id="UP000192335"/>
    </source>
</evidence>
<evidence type="ECO:0000256" key="6">
    <source>
        <dbReference type="SAM" id="Phobius"/>
    </source>
</evidence>
<comment type="caution">
    <text evidence="7">The sequence shown here is derived from an EMBL/GenBank/DDBJ whole genome shotgun (WGS) entry which is preliminary data.</text>
</comment>
<gene>
    <name evidence="7" type="ORF">B4U45_09535</name>
</gene>
<feature type="transmembrane region" description="Helical" evidence="6">
    <location>
        <begin position="66"/>
        <end position="88"/>
    </location>
</feature>
<accession>A0A8E2IT56</accession>
<evidence type="ECO:0000256" key="4">
    <source>
        <dbReference type="ARBA" id="ARBA00022989"/>
    </source>
</evidence>
<evidence type="ECO:0008006" key="9">
    <source>
        <dbReference type="Google" id="ProtNLM"/>
    </source>
</evidence>
<evidence type="ECO:0000256" key="3">
    <source>
        <dbReference type="ARBA" id="ARBA00022692"/>
    </source>
</evidence>
<proteinExistence type="predicted"/>
<evidence type="ECO:0000256" key="5">
    <source>
        <dbReference type="ARBA" id="ARBA00023136"/>
    </source>
</evidence>
<dbReference type="InterPro" id="IPR005171">
    <property type="entry name" value="Cyt_c_oxidase_su4_prok"/>
</dbReference>
<keyword evidence="5 6" id="KW-0472">Membrane</keyword>
<feature type="transmembrane region" description="Helical" evidence="6">
    <location>
        <begin position="7"/>
        <end position="24"/>
    </location>
</feature>
<comment type="subcellular location">
    <subcellularLocation>
        <location evidence="1">Cell membrane</location>
        <topology evidence="1">Multi-pass membrane protein</topology>
    </subcellularLocation>
</comment>
<dbReference type="Pfam" id="PF03626">
    <property type="entry name" value="COX4_pro"/>
    <property type="match status" value="1"/>
</dbReference>
<keyword evidence="4 6" id="KW-1133">Transmembrane helix</keyword>
<dbReference type="Proteomes" id="UP000192335">
    <property type="component" value="Unassembled WGS sequence"/>
</dbReference>
<sequence length="117" mass="12564">MRFNKRLLVVWVVLASLTLSYLWLDYAVDGSPKASGVVTSSVIVIALAKVRIIFREFMEVRQSPAVLRRLTDACVLVVGAALLGSYLVGMTVHQDSCGPSQGSGDHIIHIGFCSSGA</sequence>
<dbReference type="GO" id="GO:0005886">
    <property type="term" value="C:plasma membrane"/>
    <property type="evidence" value="ECO:0007669"/>
    <property type="project" value="UniProtKB-SubCell"/>
</dbReference>
<feature type="transmembrane region" description="Helical" evidence="6">
    <location>
        <begin position="36"/>
        <end position="54"/>
    </location>
</feature>